<reference evidence="18 19" key="1">
    <citation type="submission" date="2024-05" db="EMBL/GenBank/DDBJ databases">
        <title>Genome sequencing and assembly of Indian major carp, Cirrhinus mrigala (Hamilton, 1822).</title>
        <authorList>
            <person name="Mohindra V."/>
            <person name="Chowdhury L.M."/>
            <person name="Lal K."/>
            <person name="Jena J.K."/>
        </authorList>
    </citation>
    <scope>NUCLEOTIDE SEQUENCE [LARGE SCALE GENOMIC DNA]</scope>
    <source>
        <strain evidence="18">CM1030</strain>
        <tissue evidence="18">Blood</tissue>
    </source>
</reference>
<dbReference type="InterPro" id="IPR036875">
    <property type="entry name" value="Znf_CCHC_sf"/>
</dbReference>
<dbReference type="SUPFAM" id="SSF56672">
    <property type="entry name" value="DNA/RNA polymerases"/>
    <property type="match status" value="2"/>
</dbReference>
<dbReference type="Pfam" id="PF00078">
    <property type="entry name" value="RVT_1"/>
    <property type="match status" value="2"/>
</dbReference>
<dbReference type="GO" id="GO:0004190">
    <property type="term" value="F:aspartic-type endopeptidase activity"/>
    <property type="evidence" value="ECO:0007669"/>
    <property type="project" value="UniProtKB-KW"/>
</dbReference>
<dbReference type="InterPro" id="IPR036397">
    <property type="entry name" value="RNaseH_sf"/>
</dbReference>
<dbReference type="Pfam" id="PF00665">
    <property type="entry name" value="rve"/>
    <property type="match status" value="1"/>
</dbReference>
<evidence type="ECO:0000256" key="8">
    <source>
        <dbReference type="ARBA" id="ARBA00022759"/>
    </source>
</evidence>
<dbReference type="InterPro" id="IPR041577">
    <property type="entry name" value="RT_RNaseH_2"/>
</dbReference>
<dbReference type="GO" id="GO:0004523">
    <property type="term" value="F:RNA-DNA hybrid ribonuclease activity"/>
    <property type="evidence" value="ECO:0007669"/>
    <property type="project" value="UniProtKB-EC"/>
</dbReference>
<keyword evidence="14" id="KW-0238">DNA-binding</keyword>
<keyword evidence="6" id="KW-0540">Nuclease</keyword>
<evidence type="ECO:0000313" key="18">
    <source>
        <dbReference type="EMBL" id="KAL0153047.1"/>
    </source>
</evidence>
<keyword evidence="7" id="KW-0064">Aspartyl protease</keyword>
<dbReference type="GO" id="GO:0015074">
    <property type="term" value="P:DNA integration"/>
    <property type="evidence" value="ECO:0007669"/>
    <property type="project" value="UniProtKB-KW"/>
</dbReference>
<dbReference type="Pfam" id="PF09004">
    <property type="entry name" value="ALKBH8_N"/>
    <property type="match status" value="1"/>
</dbReference>
<keyword evidence="8" id="KW-0255">Endonuclease</keyword>
<dbReference type="EMBL" id="JAMKFB020000146">
    <property type="protein sequence ID" value="KAL0153047.1"/>
    <property type="molecule type" value="Genomic_DNA"/>
</dbReference>
<evidence type="ECO:0000256" key="9">
    <source>
        <dbReference type="ARBA" id="ARBA00022801"/>
    </source>
</evidence>
<keyword evidence="19" id="KW-1185">Reference proteome</keyword>
<dbReference type="SMART" id="SM00343">
    <property type="entry name" value="ZnF_C2HC"/>
    <property type="match status" value="2"/>
</dbReference>
<dbReference type="InterPro" id="IPR043128">
    <property type="entry name" value="Rev_trsase/Diguanyl_cyclase"/>
</dbReference>
<dbReference type="FunFam" id="3.30.70.270:FF:000020">
    <property type="entry name" value="Transposon Tf2-6 polyprotein-like Protein"/>
    <property type="match status" value="1"/>
</dbReference>
<keyword evidence="13" id="KW-0695">RNA-directed DNA polymerase</keyword>
<dbReference type="SUPFAM" id="SSF53098">
    <property type="entry name" value="Ribonuclease H-like"/>
    <property type="match status" value="1"/>
</dbReference>
<evidence type="ECO:0000259" key="17">
    <source>
        <dbReference type="PROSITE" id="PS50994"/>
    </source>
</evidence>
<dbReference type="Gene3D" id="3.30.420.10">
    <property type="entry name" value="Ribonuclease H-like superfamily/Ribonuclease H"/>
    <property type="match status" value="1"/>
</dbReference>
<dbReference type="InterPro" id="IPR021109">
    <property type="entry name" value="Peptidase_aspartic_dom_sf"/>
</dbReference>
<evidence type="ECO:0000256" key="1">
    <source>
        <dbReference type="ARBA" id="ARBA00010879"/>
    </source>
</evidence>
<dbReference type="InterPro" id="IPR001584">
    <property type="entry name" value="Integrase_cat-core"/>
</dbReference>
<evidence type="ECO:0000256" key="14">
    <source>
        <dbReference type="ARBA" id="ARBA00023125"/>
    </source>
</evidence>
<dbReference type="EC" id="3.1.26.4" evidence="2"/>
<comment type="similarity">
    <text evidence="1">Belongs to the beta type-B retroviral polymerase family. HERV class-II K(HML-2) pol subfamily.</text>
</comment>
<dbReference type="SUPFAM" id="SSF57756">
    <property type="entry name" value="Retrovirus zinc finger-like domains"/>
    <property type="match status" value="1"/>
</dbReference>
<dbReference type="GO" id="GO:0006508">
    <property type="term" value="P:proteolysis"/>
    <property type="evidence" value="ECO:0007669"/>
    <property type="project" value="UniProtKB-KW"/>
</dbReference>
<evidence type="ECO:0000256" key="2">
    <source>
        <dbReference type="ARBA" id="ARBA00012180"/>
    </source>
</evidence>
<dbReference type="SUPFAM" id="SSF50630">
    <property type="entry name" value="Acid proteases"/>
    <property type="match status" value="1"/>
</dbReference>
<protein>
    <recommendedName>
        <fullName evidence="15">Gypsy retrotransposon integrase-like protein 1</fullName>
        <ecNumber evidence="2">3.1.26.4</ecNumber>
    </recommendedName>
</protein>
<evidence type="ECO:0000313" key="19">
    <source>
        <dbReference type="Proteomes" id="UP001529510"/>
    </source>
</evidence>
<evidence type="ECO:0000256" key="6">
    <source>
        <dbReference type="ARBA" id="ARBA00022722"/>
    </source>
</evidence>
<name>A0ABD0MSN7_CIRMR</name>
<dbReference type="PROSITE" id="PS00141">
    <property type="entry name" value="ASP_PROTEASE"/>
    <property type="match status" value="1"/>
</dbReference>
<dbReference type="Gene3D" id="3.10.10.10">
    <property type="entry name" value="HIV Type 1 Reverse Transcriptase, subunit A, domain 1"/>
    <property type="match status" value="1"/>
</dbReference>
<dbReference type="InterPro" id="IPR043502">
    <property type="entry name" value="DNA/RNA_pol_sf"/>
</dbReference>
<dbReference type="PROSITE" id="PS50994">
    <property type="entry name" value="INTEGRASE"/>
    <property type="match status" value="1"/>
</dbReference>
<dbReference type="Pfam" id="PF17919">
    <property type="entry name" value="RT_RNaseH_2"/>
    <property type="match status" value="1"/>
</dbReference>
<dbReference type="PANTHER" id="PTHR37984:SF15">
    <property type="entry name" value="INTEGRASE CATALYTIC DOMAIN-CONTAINING PROTEIN"/>
    <property type="match status" value="1"/>
</dbReference>
<dbReference type="PANTHER" id="PTHR37984">
    <property type="entry name" value="PROTEIN CBG26694"/>
    <property type="match status" value="1"/>
</dbReference>
<accession>A0ABD0MSN7</accession>
<dbReference type="InterPro" id="IPR001878">
    <property type="entry name" value="Znf_CCHC"/>
</dbReference>
<dbReference type="InterPro" id="IPR000477">
    <property type="entry name" value="RT_dom"/>
</dbReference>
<evidence type="ECO:0000256" key="7">
    <source>
        <dbReference type="ARBA" id="ARBA00022750"/>
    </source>
</evidence>
<dbReference type="InterPro" id="IPR001969">
    <property type="entry name" value="Aspartic_peptidase_AS"/>
</dbReference>
<keyword evidence="12" id="KW-0229">DNA integration</keyword>
<dbReference type="Gene3D" id="1.10.340.70">
    <property type="match status" value="1"/>
</dbReference>
<dbReference type="Gene3D" id="4.10.60.10">
    <property type="entry name" value="Zinc finger, CCHC-type"/>
    <property type="match status" value="1"/>
</dbReference>
<evidence type="ECO:0000256" key="5">
    <source>
        <dbReference type="ARBA" id="ARBA00022695"/>
    </source>
</evidence>
<evidence type="ECO:0000256" key="11">
    <source>
        <dbReference type="ARBA" id="ARBA00022884"/>
    </source>
</evidence>
<dbReference type="Proteomes" id="UP001529510">
    <property type="component" value="Unassembled WGS sequence"/>
</dbReference>
<dbReference type="GO" id="GO:0003723">
    <property type="term" value="F:RNA binding"/>
    <property type="evidence" value="ECO:0007669"/>
    <property type="project" value="UniProtKB-KW"/>
</dbReference>
<dbReference type="Gene3D" id="3.30.70.270">
    <property type="match status" value="3"/>
</dbReference>
<sequence>MMKCFERLVMHHIKSSLPNTLDPFQFAYRPNRSTDDAISSTLHLALTHLEQKDSYVRMLFIDFSSAFNTIIPQQLIHKLNLLGLNTSLCNWILDFLTGRPQSVRVGSNTSSTTTLSTGAPQGCVLSPLLFTLLTHDCTAKFSSNHIIKFADDTTVVGLISNNDETHYREEVAQLAKWCGANNLSLNVSKTKEVVMDFRRNSVDHRPLTIDSSAVERVSSTKFLGVHITENLTWTTNVTSLNKKGQQRLHFLRRLKRASLPPPILTTFYRGTIESVLTSCITVWYGNCSAADRKTLQRTVNTAARIIGAPLPSILDIFLARCSSKASSIVKDPSHPSHNLFQLLPSAIPFDTWLRMFRNYLLVVGASGDAWPIERKRALLLHCLGTEGQRLFYTLPNQADSMEDAIAALKAHFAPCRNIVAERHAFRKRVQAPGESIIQYVSALRDLASTCDFAATLDEMLKVENVSSHRIRERLLLESELTLDKAITIASQIEAAGEQAKFLSGNRSVPVQAIHAKPTTPPASGRRRRRLPLKLPPAAHASKPSSTAPASLPRECYRCGSKKHLANDRSCPAASAQCNNCQKMGHFSRVCRLGQVRSVREIDLPEVQILYMHDSLTDKISCSAVIATATTSVPIELTVDSGSSVSILPKIVYDTHFKKDALQPPLVRLVTYSRAPIPVLGYLPVTVSKDDFTCSTSFFVVESDTALLGMDLINGLHLRFEGNSILPACTSAPVLQLFTLTPLPALGCAKGFVHKVKISSAVAPVRQKLRRLPLSVKDAVSEEIRHLLKLGVVKRVDASPWVSPIVVVQKKSGAIRMCVDLREPNKAVVTDSYPLPHIEEMLSLLKGTTVFSTIDLESAYFQLLLHKESRDLTSFITHDGLFRFCRVPFTGTSECCQLPGRHHSLGTYTNRTCNTLKAVVQRLQDAGLKLNQSKCQFNKTSLRFLGHTVNAQGIQPDEDHLSAILHALAPKDAPQLRSFISLLSWYNKFIPNFATVIEPLRACITQGSDFVWSEEAQQCFDVVKKLLVQSPILSMFDPKLPTVVSTDASSYGLGADLAQIHPGHCHLLNASTRLLKGKHLHVSGPLKSGELTCGVVLIVPRLLCFNYEVIYRPGALNNTTDCLSRLPLPPSDEDFLDAEPEFVAFLSPAMSPLMPSEVASATASCAELNALRAQIARSWPSSSCAVDSILRPCFQLRDELSVQQDYFFRGSRLVVPVALRHTLVKLAHEGHQGIVCTKQCLRELYWWPGIDCLVKEYIQACQLCLSSDKTANTSAAPLQPVPFPSTPWDKDCRYALTLIDYHSKWPEVAFTSSVTTHNVITFLASVFSRYGNPRTIVSDNGTQFTSAEFSTFLKERDIRHIRTSLYHPGVNGAVERFHRVLKSCIQSAVLEAKPWKPTVTEFLQVYRATPHSATGLSPFELLHARKMRTRLNVLAPPTTHRDAPALLQRVSLKQKKMEAYTDSRCVARTPNFKAGDWVRVRIPTHVPKAHPRFTNPRQIVRNLGVCTYQLSDGKSWHASHLAQYVTPVSEGTGMDPVDLSVQVLPSLSPPAPPAPEVL</sequence>
<dbReference type="InterPro" id="IPR041588">
    <property type="entry name" value="Integrase_H2C2"/>
</dbReference>
<keyword evidence="5" id="KW-0548">Nucleotidyltransferase</keyword>
<organism evidence="18 19">
    <name type="scientific">Cirrhinus mrigala</name>
    <name type="common">Mrigala</name>
    <dbReference type="NCBI Taxonomy" id="683832"/>
    <lineage>
        <taxon>Eukaryota</taxon>
        <taxon>Metazoa</taxon>
        <taxon>Chordata</taxon>
        <taxon>Craniata</taxon>
        <taxon>Vertebrata</taxon>
        <taxon>Euteleostomi</taxon>
        <taxon>Actinopterygii</taxon>
        <taxon>Neopterygii</taxon>
        <taxon>Teleostei</taxon>
        <taxon>Ostariophysi</taxon>
        <taxon>Cypriniformes</taxon>
        <taxon>Cyprinidae</taxon>
        <taxon>Labeoninae</taxon>
        <taxon>Labeonini</taxon>
        <taxon>Cirrhinus</taxon>
    </lineage>
</organism>
<keyword evidence="10" id="KW-0460">Magnesium</keyword>
<dbReference type="FunFam" id="1.10.340.70:FF:000004">
    <property type="entry name" value="Retrovirus-related Pol polyprotein from transposon 297-like Protein"/>
    <property type="match status" value="1"/>
</dbReference>
<evidence type="ECO:0000259" key="16">
    <source>
        <dbReference type="PROSITE" id="PS50878"/>
    </source>
</evidence>
<dbReference type="FunFam" id="3.30.420.10:FF:000063">
    <property type="entry name" value="Retrovirus-related Pol polyprotein from transposon 297-like Protein"/>
    <property type="match status" value="1"/>
</dbReference>
<dbReference type="PROSITE" id="PS50878">
    <property type="entry name" value="RT_POL"/>
    <property type="match status" value="1"/>
</dbReference>
<keyword evidence="11" id="KW-0694">RNA-binding</keyword>
<feature type="domain" description="Reverse transcriptase" evidence="16">
    <location>
        <begin position="1"/>
        <end position="227"/>
    </location>
</feature>
<evidence type="ECO:0000256" key="15">
    <source>
        <dbReference type="ARBA" id="ARBA00039658"/>
    </source>
</evidence>
<dbReference type="GO" id="GO:0003677">
    <property type="term" value="F:DNA binding"/>
    <property type="evidence" value="ECO:0007669"/>
    <property type="project" value="UniProtKB-KW"/>
</dbReference>
<gene>
    <name evidence="18" type="ORF">M9458_051646</name>
</gene>
<dbReference type="CDD" id="cd01650">
    <property type="entry name" value="RT_nLTR_like"/>
    <property type="match status" value="1"/>
</dbReference>
<dbReference type="CDD" id="cd01647">
    <property type="entry name" value="RT_LTR"/>
    <property type="match status" value="1"/>
</dbReference>
<dbReference type="InterPro" id="IPR012337">
    <property type="entry name" value="RNaseH-like_sf"/>
</dbReference>
<keyword evidence="4" id="KW-0808">Transferase</keyword>
<keyword evidence="3" id="KW-0645">Protease</keyword>
<evidence type="ECO:0000256" key="3">
    <source>
        <dbReference type="ARBA" id="ARBA00022670"/>
    </source>
</evidence>
<dbReference type="InterPro" id="IPR050951">
    <property type="entry name" value="Retrovirus_Pol_polyprotein"/>
</dbReference>
<evidence type="ECO:0000256" key="13">
    <source>
        <dbReference type="ARBA" id="ARBA00022918"/>
    </source>
</evidence>
<evidence type="ECO:0000256" key="10">
    <source>
        <dbReference type="ARBA" id="ARBA00022842"/>
    </source>
</evidence>
<dbReference type="GO" id="GO:0003964">
    <property type="term" value="F:RNA-directed DNA polymerase activity"/>
    <property type="evidence" value="ECO:0007669"/>
    <property type="project" value="UniProtKB-KW"/>
</dbReference>
<proteinExistence type="inferred from homology"/>
<feature type="domain" description="Integrase catalytic" evidence="17">
    <location>
        <begin position="1272"/>
        <end position="1425"/>
    </location>
</feature>
<evidence type="ECO:0000256" key="12">
    <source>
        <dbReference type="ARBA" id="ARBA00022908"/>
    </source>
</evidence>
<keyword evidence="9" id="KW-0378">Hydrolase</keyword>
<dbReference type="Pfam" id="PF17921">
    <property type="entry name" value="Integrase_H2C2"/>
    <property type="match status" value="1"/>
</dbReference>
<dbReference type="InterPro" id="IPR015095">
    <property type="entry name" value="AlkB_hom8_N"/>
</dbReference>
<comment type="caution">
    <text evidence="18">The sequence shown here is derived from an EMBL/GenBank/DDBJ whole genome shotgun (WGS) entry which is preliminary data.</text>
</comment>
<evidence type="ECO:0000256" key="4">
    <source>
        <dbReference type="ARBA" id="ARBA00022679"/>
    </source>
</evidence>